<dbReference type="VEuPathDB" id="TrichDB:TVAGG3_0304340"/>
<evidence type="ECO:0000313" key="2">
    <source>
        <dbReference type="EMBL" id="EAY13396.1"/>
    </source>
</evidence>
<dbReference type="Pfam" id="PF04818">
    <property type="entry name" value="CID"/>
    <property type="match status" value="1"/>
</dbReference>
<dbReference type="AlphaFoldDB" id="A2E1R7"/>
<sequence length="231" mass="27375">MSIDEESLLNIYKNRIIQIDTTQLMIVNFTQYVFSNEKYINILSRAFKEVLEYDTNYLKYLYMLNDILQRSKSVNPTIFKAFSPVIEYVIIKIAKRKDIGEIGEVLQIIDLFQTRNIFSPQFCVRLRVQASVNQEISDEPRKLREFLATCDRAAELEEEYKQLVQGDDKEKIRNNLLEQKKNLELMNSFHSENLQKHMKMNSACNTYLEKLNSGERFRRIPRQDDVVNILI</sequence>
<dbReference type="InParanoid" id="A2E1R7"/>
<proteinExistence type="predicted"/>
<dbReference type="PROSITE" id="PS51391">
    <property type="entry name" value="CID"/>
    <property type="match status" value="1"/>
</dbReference>
<dbReference type="VEuPathDB" id="TrichDB:TVAG_424280"/>
<keyword evidence="3" id="KW-1185">Reference proteome</keyword>
<feature type="domain" description="CID" evidence="1">
    <location>
        <begin position="4"/>
        <end position="134"/>
    </location>
</feature>
<organism evidence="2 3">
    <name type="scientific">Trichomonas vaginalis (strain ATCC PRA-98 / G3)</name>
    <dbReference type="NCBI Taxonomy" id="412133"/>
    <lineage>
        <taxon>Eukaryota</taxon>
        <taxon>Metamonada</taxon>
        <taxon>Parabasalia</taxon>
        <taxon>Trichomonadida</taxon>
        <taxon>Trichomonadidae</taxon>
        <taxon>Trichomonas</taxon>
    </lineage>
</organism>
<protein>
    <recommendedName>
        <fullName evidence="1">CID domain-containing protein</fullName>
    </recommendedName>
</protein>
<dbReference type="KEGG" id="tva:4771375"/>
<dbReference type="Proteomes" id="UP000001542">
    <property type="component" value="Unassembled WGS sequence"/>
</dbReference>
<reference evidence="2" key="1">
    <citation type="submission" date="2006-10" db="EMBL/GenBank/DDBJ databases">
        <authorList>
            <person name="Amadeo P."/>
            <person name="Zhao Q."/>
            <person name="Wortman J."/>
            <person name="Fraser-Liggett C."/>
            <person name="Carlton J."/>
        </authorList>
    </citation>
    <scope>NUCLEOTIDE SEQUENCE</scope>
    <source>
        <strain evidence="2">G3</strain>
    </source>
</reference>
<dbReference type="SMR" id="A2E1R7"/>
<accession>A2E1R7</accession>
<reference evidence="2" key="2">
    <citation type="journal article" date="2007" name="Science">
        <title>Draft genome sequence of the sexually transmitted pathogen Trichomonas vaginalis.</title>
        <authorList>
            <person name="Carlton J.M."/>
            <person name="Hirt R.P."/>
            <person name="Silva J.C."/>
            <person name="Delcher A.L."/>
            <person name="Schatz M."/>
            <person name="Zhao Q."/>
            <person name="Wortman J.R."/>
            <person name="Bidwell S.L."/>
            <person name="Alsmark U.C.M."/>
            <person name="Besteiro S."/>
            <person name="Sicheritz-Ponten T."/>
            <person name="Noel C.J."/>
            <person name="Dacks J.B."/>
            <person name="Foster P.G."/>
            <person name="Simillion C."/>
            <person name="Van de Peer Y."/>
            <person name="Miranda-Saavedra D."/>
            <person name="Barton G.J."/>
            <person name="Westrop G.D."/>
            <person name="Mueller S."/>
            <person name="Dessi D."/>
            <person name="Fiori P.L."/>
            <person name="Ren Q."/>
            <person name="Paulsen I."/>
            <person name="Zhang H."/>
            <person name="Bastida-Corcuera F.D."/>
            <person name="Simoes-Barbosa A."/>
            <person name="Brown M.T."/>
            <person name="Hayes R.D."/>
            <person name="Mukherjee M."/>
            <person name="Okumura C.Y."/>
            <person name="Schneider R."/>
            <person name="Smith A.J."/>
            <person name="Vanacova S."/>
            <person name="Villalvazo M."/>
            <person name="Haas B.J."/>
            <person name="Pertea M."/>
            <person name="Feldblyum T.V."/>
            <person name="Utterback T.R."/>
            <person name="Shu C.L."/>
            <person name="Osoegawa K."/>
            <person name="de Jong P.J."/>
            <person name="Hrdy I."/>
            <person name="Horvathova L."/>
            <person name="Zubacova Z."/>
            <person name="Dolezal P."/>
            <person name="Malik S.B."/>
            <person name="Logsdon J.M. Jr."/>
            <person name="Henze K."/>
            <person name="Gupta A."/>
            <person name="Wang C.C."/>
            <person name="Dunne R.L."/>
            <person name="Upcroft J.A."/>
            <person name="Upcroft P."/>
            <person name="White O."/>
            <person name="Salzberg S.L."/>
            <person name="Tang P."/>
            <person name="Chiu C.-H."/>
            <person name="Lee Y.-S."/>
            <person name="Embley T.M."/>
            <person name="Coombs G.H."/>
            <person name="Mottram J.C."/>
            <person name="Tachezy J."/>
            <person name="Fraser-Liggett C.M."/>
            <person name="Johnson P.J."/>
        </authorList>
    </citation>
    <scope>NUCLEOTIDE SEQUENCE [LARGE SCALE GENOMIC DNA]</scope>
    <source>
        <strain evidence="2">G3</strain>
    </source>
</reference>
<dbReference type="EMBL" id="DS113286">
    <property type="protein sequence ID" value="EAY13396.1"/>
    <property type="molecule type" value="Genomic_DNA"/>
</dbReference>
<evidence type="ECO:0000259" key="1">
    <source>
        <dbReference type="PROSITE" id="PS51391"/>
    </source>
</evidence>
<dbReference type="InterPro" id="IPR006569">
    <property type="entry name" value="CID_dom"/>
</dbReference>
<dbReference type="RefSeq" id="XP_001325619.1">
    <property type="nucleotide sequence ID" value="XM_001325584.1"/>
</dbReference>
<name>A2E1R7_TRIV3</name>
<dbReference type="InterPro" id="IPR008942">
    <property type="entry name" value="ENTH_VHS"/>
</dbReference>
<dbReference type="Gene3D" id="1.25.40.90">
    <property type="match status" value="1"/>
</dbReference>
<gene>
    <name evidence="2" type="ORF">TVAG_424280</name>
</gene>
<evidence type="ECO:0000313" key="3">
    <source>
        <dbReference type="Proteomes" id="UP000001542"/>
    </source>
</evidence>